<evidence type="ECO:0000313" key="2">
    <source>
        <dbReference type="EMBL" id="GGC72146.1"/>
    </source>
</evidence>
<feature type="domain" description="DUF4296" evidence="1">
    <location>
        <begin position="1"/>
        <end position="76"/>
    </location>
</feature>
<evidence type="ECO:0000259" key="1">
    <source>
        <dbReference type="Pfam" id="PF14129"/>
    </source>
</evidence>
<reference evidence="2" key="2">
    <citation type="submission" date="2020-09" db="EMBL/GenBank/DDBJ databases">
        <authorList>
            <person name="Sun Q."/>
            <person name="Zhou Y."/>
        </authorList>
    </citation>
    <scope>NUCLEOTIDE SEQUENCE</scope>
    <source>
        <strain evidence="2">CGMCC 1.15343</strain>
    </source>
</reference>
<dbReference type="EMBL" id="BMIL01000009">
    <property type="protein sequence ID" value="GGC72146.1"/>
    <property type="molecule type" value="Genomic_DNA"/>
</dbReference>
<protein>
    <recommendedName>
        <fullName evidence="1">DUF4296 domain-containing protein</fullName>
    </recommendedName>
</protein>
<dbReference type="InterPro" id="IPR025381">
    <property type="entry name" value="DUF4296"/>
</dbReference>
<dbReference type="Proteomes" id="UP000651668">
    <property type="component" value="Unassembled WGS sequence"/>
</dbReference>
<accession>A0A916UHB7</accession>
<proteinExistence type="predicted"/>
<comment type="caution">
    <text evidence="2">The sequence shown here is derived from an EMBL/GenBank/DDBJ whole genome shotgun (WGS) entry which is preliminary data.</text>
</comment>
<reference evidence="2" key="1">
    <citation type="journal article" date="2014" name="Int. J. Syst. Evol. Microbiol.">
        <title>Complete genome sequence of Corynebacterium casei LMG S-19264T (=DSM 44701T), isolated from a smear-ripened cheese.</title>
        <authorList>
            <consortium name="US DOE Joint Genome Institute (JGI-PGF)"/>
            <person name="Walter F."/>
            <person name="Albersmeier A."/>
            <person name="Kalinowski J."/>
            <person name="Ruckert C."/>
        </authorList>
    </citation>
    <scope>NUCLEOTIDE SEQUENCE</scope>
    <source>
        <strain evidence="2">CGMCC 1.15343</strain>
    </source>
</reference>
<dbReference type="AlphaFoldDB" id="A0A916UHB7"/>
<evidence type="ECO:0000313" key="3">
    <source>
        <dbReference type="Proteomes" id="UP000651668"/>
    </source>
</evidence>
<sequence length="89" mass="10332">MQKILYDIHIADAYITTIGDADSAKKVSSAYYKGIYKKFKTDSVRYNKSMDYYYQNPGLLTDMYDRIKADLEKTKQKQDTISVKPVTDI</sequence>
<gene>
    <name evidence="2" type="ORF">GCM10011387_27110</name>
</gene>
<keyword evidence="3" id="KW-1185">Reference proteome</keyword>
<name>A0A916UHB7_9SPHI</name>
<organism evidence="2 3">
    <name type="scientific">Pedobacter quisquiliarum</name>
    <dbReference type="NCBI Taxonomy" id="1834438"/>
    <lineage>
        <taxon>Bacteria</taxon>
        <taxon>Pseudomonadati</taxon>
        <taxon>Bacteroidota</taxon>
        <taxon>Sphingobacteriia</taxon>
        <taxon>Sphingobacteriales</taxon>
        <taxon>Sphingobacteriaceae</taxon>
        <taxon>Pedobacter</taxon>
    </lineage>
</organism>
<dbReference type="Pfam" id="PF14129">
    <property type="entry name" value="DUF4296"/>
    <property type="match status" value="1"/>
</dbReference>